<protein>
    <submittedName>
        <fullName evidence="1">Esterase YqiA</fullName>
    </submittedName>
</protein>
<dbReference type="PANTHER" id="PTHR35602:SF3">
    <property type="entry name" value="ESTERASE YQIA"/>
    <property type="match status" value="1"/>
</dbReference>
<dbReference type="InterPro" id="IPR008886">
    <property type="entry name" value="UPF0227/Esterase_YqiA"/>
</dbReference>
<dbReference type="Pfam" id="PF05728">
    <property type="entry name" value="UPF0227"/>
    <property type="match status" value="1"/>
</dbReference>
<sequence>MREILYLHGFLSSPQSQKATQVREYFAKYHPDVTVYFPTLPNIPNKVSEYLLQYVERNLKSVENGLKVIGSSMGGYLATWLVEKYGGKAVLINPAVKPFELLQDYLGEHVNPYSRETFTLTEEDITFLRQLDTPTLTQPDRYRVMLQTGDETLDYKEAKAKYQHSLLVVEEGGDHSFQGFENHLDEIASFLVAST</sequence>
<dbReference type="RefSeq" id="WP_265618102.1">
    <property type="nucleotide sequence ID" value="NZ_JAPFRD010000011.1"/>
</dbReference>
<evidence type="ECO:0000313" key="1">
    <source>
        <dbReference type="EMBL" id="MCW8109349.1"/>
    </source>
</evidence>
<evidence type="ECO:0000313" key="2">
    <source>
        <dbReference type="Proteomes" id="UP001142810"/>
    </source>
</evidence>
<dbReference type="Gene3D" id="3.40.50.1820">
    <property type="entry name" value="alpha/beta hydrolase"/>
    <property type="match status" value="1"/>
</dbReference>
<reference evidence="1" key="1">
    <citation type="submission" date="2022-11" db="EMBL/GenBank/DDBJ databases">
        <title>Alteromonas sp. nov., isolated from sea water of the Qingdao.</title>
        <authorList>
            <person name="Wang Q."/>
        </authorList>
    </citation>
    <scope>NUCLEOTIDE SEQUENCE</scope>
    <source>
        <strain evidence="1">ASW11-7</strain>
    </source>
</reference>
<name>A0ABT3P9C3_9ALTE</name>
<dbReference type="SUPFAM" id="SSF53474">
    <property type="entry name" value="alpha/beta-Hydrolases"/>
    <property type="match status" value="1"/>
</dbReference>
<comment type="caution">
    <text evidence="1">The sequence shown here is derived from an EMBL/GenBank/DDBJ whole genome shotgun (WGS) entry which is preliminary data.</text>
</comment>
<dbReference type="EMBL" id="JAPFRD010000011">
    <property type="protein sequence ID" value="MCW8109349.1"/>
    <property type="molecule type" value="Genomic_DNA"/>
</dbReference>
<proteinExistence type="predicted"/>
<keyword evidence="2" id="KW-1185">Reference proteome</keyword>
<gene>
    <name evidence="1" type="ORF">OPS25_12640</name>
</gene>
<dbReference type="InterPro" id="IPR029058">
    <property type="entry name" value="AB_hydrolase_fold"/>
</dbReference>
<dbReference type="PANTHER" id="PTHR35602">
    <property type="entry name" value="ESTERASE YQIA-RELATED"/>
    <property type="match status" value="1"/>
</dbReference>
<dbReference type="Proteomes" id="UP001142810">
    <property type="component" value="Unassembled WGS sequence"/>
</dbReference>
<organism evidence="1 2">
    <name type="scientific">Alteromonas aquimaris</name>
    <dbReference type="NCBI Taxonomy" id="2998417"/>
    <lineage>
        <taxon>Bacteria</taxon>
        <taxon>Pseudomonadati</taxon>
        <taxon>Pseudomonadota</taxon>
        <taxon>Gammaproteobacteria</taxon>
        <taxon>Alteromonadales</taxon>
        <taxon>Alteromonadaceae</taxon>
        <taxon>Alteromonas/Salinimonas group</taxon>
        <taxon>Alteromonas</taxon>
    </lineage>
</organism>
<accession>A0ABT3P9C3</accession>